<name>A0A1A5HH27_RIEAN</name>
<evidence type="ECO:0000313" key="2">
    <source>
        <dbReference type="EMBL" id="MCW0524799.1"/>
    </source>
</evidence>
<dbReference type="Proteomes" id="UP001207440">
    <property type="component" value="Unassembled WGS sequence"/>
</dbReference>
<dbReference type="OrthoDB" id="1100237at2"/>
<accession>A0A1A5HH27</accession>
<evidence type="ECO:0000313" key="3">
    <source>
        <dbReference type="Proteomes" id="UP000189883"/>
    </source>
</evidence>
<protein>
    <submittedName>
        <fullName evidence="2">DUF6261 family protein</fullName>
    </submittedName>
</protein>
<evidence type="ECO:0000313" key="1">
    <source>
        <dbReference type="EMBL" id="AQY22196.1"/>
    </source>
</evidence>
<reference evidence="1 3" key="1">
    <citation type="submission" date="2015-06" db="EMBL/GenBank/DDBJ databases">
        <title>R. anatipestifer strain HXb2 is the most virulent strain so far, and the genome sequence would help us uncover the pathogenesis.</title>
        <authorList>
            <person name="Hu Q."/>
            <person name="Qi J."/>
            <person name="Bo H."/>
            <person name="Liu G."/>
            <person name="Tao M."/>
            <person name="Ding Y."/>
            <person name="Xue Y."/>
        </authorList>
    </citation>
    <scope>NUCLEOTIDE SEQUENCE [LARGE SCALE GENOMIC DNA]</scope>
    <source>
        <strain evidence="1 3">HXb2</strain>
    </source>
</reference>
<proteinExistence type="predicted"/>
<organism evidence="1 3">
    <name type="scientific">Riemerella anatipestifer</name>
    <name type="common">Moraxella anatipestifer</name>
    <dbReference type="NCBI Taxonomy" id="34085"/>
    <lineage>
        <taxon>Bacteria</taxon>
        <taxon>Pseudomonadati</taxon>
        <taxon>Bacteroidota</taxon>
        <taxon>Flavobacteriia</taxon>
        <taxon>Flavobacteriales</taxon>
        <taxon>Weeksellaceae</taxon>
        <taxon>Riemerella</taxon>
    </lineage>
</organism>
<dbReference type="Proteomes" id="UP000189883">
    <property type="component" value="Chromosome"/>
</dbReference>
<dbReference type="EMBL" id="JAOZYT010000103">
    <property type="protein sequence ID" value="MCW0524799.1"/>
    <property type="molecule type" value="Genomic_DNA"/>
</dbReference>
<gene>
    <name evidence="1" type="ORF">AB406_1248</name>
    <name evidence="2" type="ORF">OKE68_10795</name>
</gene>
<reference evidence="2" key="2">
    <citation type="submission" date="2022-10" db="EMBL/GenBank/DDBJ databases">
        <title>Sifting through the core-genome to identify putative cross-protective antigens against Riemerella anatipestifer.</title>
        <authorList>
            <person name="Zheng X."/>
            <person name="Zhang W."/>
        </authorList>
    </citation>
    <scope>NUCLEOTIDE SEQUENCE</scope>
    <source>
        <strain evidence="2">ZWRA178</strain>
    </source>
</reference>
<dbReference type="EMBL" id="CP011859">
    <property type="protein sequence ID" value="AQY22196.1"/>
    <property type="molecule type" value="Genomic_DNA"/>
</dbReference>
<sequence length="235" mass="26351">MKITLRKLNTKDLATLAQRVINSSTNGKYKIAESLPLLTELEEMYQIYDGAYTKLTFSGKGKAVAQADKERDEIYKNLKAFLVGYRRLALAPHSADADALYKVLEGFGIDIDRLSYSAETAQMKKLIEALDEKENKDRLGRLGISAVLDDMKAKQTAFETLFAEQAEANAELRQVASASSLRRDLEQRLKTYLDFVTIMKKRAEWSALYADLNELVKAAKNSTLATSVKPETPKN</sequence>
<dbReference type="RefSeq" id="WP_064971226.1">
    <property type="nucleotide sequence ID" value="NZ_CP011859.1"/>
</dbReference>
<dbReference type="Pfam" id="PF19775">
    <property type="entry name" value="DUF6261"/>
    <property type="match status" value="1"/>
</dbReference>
<dbReference type="InterPro" id="IPR046228">
    <property type="entry name" value="DUF6261"/>
</dbReference>
<dbReference type="AlphaFoldDB" id="A0A1A5HH27"/>